<evidence type="ECO:0000313" key="2">
    <source>
        <dbReference type="EMBL" id="KAJ4444599.1"/>
    </source>
</evidence>
<feature type="region of interest" description="Disordered" evidence="1">
    <location>
        <begin position="65"/>
        <end position="139"/>
    </location>
</feature>
<feature type="compositionally biased region" description="Basic and acidic residues" evidence="1">
    <location>
        <begin position="122"/>
        <end position="139"/>
    </location>
</feature>
<evidence type="ECO:0000313" key="3">
    <source>
        <dbReference type="Proteomes" id="UP001148838"/>
    </source>
</evidence>
<protein>
    <submittedName>
        <fullName evidence="2">Uncharacterized protein</fullName>
    </submittedName>
</protein>
<comment type="caution">
    <text evidence="2">The sequence shown here is derived from an EMBL/GenBank/DDBJ whole genome shotgun (WGS) entry which is preliminary data.</text>
</comment>
<sequence length="139" mass="15117">MAGLCEGGNEPAGSLKAICNLYLFVAIDMAIAAFENITGKTDLINVLTVADNLRLGQASPLSYAKGCSAHEEPRPTSRLASRSHAEAKMDDHPTRMEEKEKELAESLVEKKLASEGYTGRNGEQEKSSGQKMIPDDRRH</sequence>
<reference evidence="2 3" key="1">
    <citation type="journal article" date="2022" name="Allergy">
        <title>Genome assembly and annotation of Periplaneta americana reveal a comprehensive cockroach allergen profile.</title>
        <authorList>
            <person name="Wang L."/>
            <person name="Xiong Q."/>
            <person name="Saelim N."/>
            <person name="Wang L."/>
            <person name="Nong W."/>
            <person name="Wan A.T."/>
            <person name="Shi M."/>
            <person name="Liu X."/>
            <person name="Cao Q."/>
            <person name="Hui J.H.L."/>
            <person name="Sookrung N."/>
            <person name="Leung T.F."/>
            <person name="Tungtrongchitr A."/>
            <person name="Tsui S.K.W."/>
        </authorList>
    </citation>
    <scope>NUCLEOTIDE SEQUENCE [LARGE SCALE GENOMIC DNA]</scope>
    <source>
        <strain evidence="2">PWHHKU_190912</strain>
    </source>
</reference>
<organism evidence="2 3">
    <name type="scientific">Periplaneta americana</name>
    <name type="common">American cockroach</name>
    <name type="synonym">Blatta americana</name>
    <dbReference type="NCBI Taxonomy" id="6978"/>
    <lineage>
        <taxon>Eukaryota</taxon>
        <taxon>Metazoa</taxon>
        <taxon>Ecdysozoa</taxon>
        <taxon>Arthropoda</taxon>
        <taxon>Hexapoda</taxon>
        <taxon>Insecta</taxon>
        <taxon>Pterygota</taxon>
        <taxon>Neoptera</taxon>
        <taxon>Polyneoptera</taxon>
        <taxon>Dictyoptera</taxon>
        <taxon>Blattodea</taxon>
        <taxon>Blattoidea</taxon>
        <taxon>Blattidae</taxon>
        <taxon>Blattinae</taxon>
        <taxon>Periplaneta</taxon>
    </lineage>
</organism>
<accession>A0ABQ8TE55</accession>
<gene>
    <name evidence="2" type="ORF">ANN_06395</name>
</gene>
<dbReference type="EMBL" id="JAJSOF020000011">
    <property type="protein sequence ID" value="KAJ4444599.1"/>
    <property type="molecule type" value="Genomic_DNA"/>
</dbReference>
<dbReference type="Proteomes" id="UP001148838">
    <property type="component" value="Unassembled WGS sequence"/>
</dbReference>
<feature type="compositionally biased region" description="Basic and acidic residues" evidence="1">
    <location>
        <begin position="83"/>
        <end position="113"/>
    </location>
</feature>
<keyword evidence="3" id="KW-1185">Reference proteome</keyword>
<evidence type="ECO:0000256" key="1">
    <source>
        <dbReference type="SAM" id="MobiDB-lite"/>
    </source>
</evidence>
<proteinExistence type="predicted"/>
<name>A0ABQ8TE55_PERAM</name>